<dbReference type="HOGENOM" id="CLU_046727_1_1_1"/>
<comment type="cofactor">
    <cofactor evidence="1">
        <name>Fe(3+)</name>
        <dbReference type="ChEBI" id="CHEBI:29034"/>
    </cofactor>
</comment>
<organism evidence="9 10">
    <name type="scientific">Oidiodendron maius (strain Zn)</name>
    <dbReference type="NCBI Taxonomy" id="913774"/>
    <lineage>
        <taxon>Eukaryota</taxon>
        <taxon>Fungi</taxon>
        <taxon>Dikarya</taxon>
        <taxon>Ascomycota</taxon>
        <taxon>Pezizomycotina</taxon>
        <taxon>Leotiomycetes</taxon>
        <taxon>Leotiomycetes incertae sedis</taxon>
        <taxon>Myxotrichaceae</taxon>
        <taxon>Oidiodendron</taxon>
    </lineage>
</organism>
<accession>A0A0C3D1U4</accession>
<dbReference type="InterPro" id="IPR039390">
    <property type="entry name" value="1_2-HQD/HQD"/>
</dbReference>
<keyword evidence="10" id="KW-1185">Reference proteome</keyword>
<dbReference type="PANTHER" id="PTHR33711:SF7">
    <property type="entry name" value="INTRADIOL RING-CLEAVAGE DIOXYGENASES DOMAIN-CONTAINING PROTEIN-RELATED"/>
    <property type="match status" value="1"/>
</dbReference>
<dbReference type="PANTHER" id="PTHR33711">
    <property type="entry name" value="DIOXYGENASE, PUTATIVE (AFU_ORTHOLOGUE AFUA_2G02910)-RELATED"/>
    <property type="match status" value="1"/>
</dbReference>
<dbReference type="OrthoDB" id="5238185at2759"/>
<dbReference type="Proteomes" id="UP000054321">
    <property type="component" value="Unassembled WGS sequence"/>
</dbReference>
<evidence type="ECO:0000256" key="6">
    <source>
        <dbReference type="ARBA" id="ARBA00023004"/>
    </source>
</evidence>
<dbReference type="GO" id="GO:0018576">
    <property type="term" value="F:catechol 1,2-dioxygenase activity"/>
    <property type="evidence" value="ECO:0007669"/>
    <property type="project" value="InterPro"/>
</dbReference>
<dbReference type="GO" id="GO:0008199">
    <property type="term" value="F:ferric iron binding"/>
    <property type="evidence" value="ECO:0007669"/>
    <property type="project" value="InterPro"/>
</dbReference>
<evidence type="ECO:0008006" key="11">
    <source>
        <dbReference type="Google" id="ProtNLM"/>
    </source>
</evidence>
<dbReference type="Pfam" id="PF04444">
    <property type="entry name" value="Dioxygenase_N"/>
    <property type="match status" value="1"/>
</dbReference>
<reference evidence="10" key="2">
    <citation type="submission" date="2015-01" db="EMBL/GenBank/DDBJ databases">
        <title>Evolutionary Origins and Diversification of the Mycorrhizal Mutualists.</title>
        <authorList>
            <consortium name="DOE Joint Genome Institute"/>
            <consortium name="Mycorrhizal Genomics Consortium"/>
            <person name="Kohler A."/>
            <person name="Kuo A."/>
            <person name="Nagy L.G."/>
            <person name="Floudas D."/>
            <person name="Copeland A."/>
            <person name="Barry K.W."/>
            <person name="Cichocki N."/>
            <person name="Veneault-Fourrey C."/>
            <person name="LaButti K."/>
            <person name="Lindquist E.A."/>
            <person name="Lipzen A."/>
            <person name="Lundell T."/>
            <person name="Morin E."/>
            <person name="Murat C."/>
            <person name="Riley R."/>
            <person name="Ohm R."/>
            <person name="Sun H."/>
            <person name="Tunlid A."/>
            <person name="Henrissat B."/>
            <person name="Grigoriev I.V."/>
            <person name="Hibbett D.S."/>
            <person name="Martin F."/>
        </authorList>
    </citation>
    <scope>NUCLEOTIDE SEQUENCE [LARGE SCALE GENOMIC DNA]</scope>
    <source>
        <strain evidence="10">Zn</strain>
    </source>
</reference>
<evidence type="ECO:0000313" key="10">
    <source>
        <dbReference type="Proteomes" id="UP000054321"/>
    </source>
</evidence>
<evidence type="ECO:0000313" key="9">
    <source>
        <dbReference type="EMBL" id="KIM95877.1"/>
    </source>
</evidence>
<evidence type="ECO:0000256" key="4">
    <source>
        <dbReference type="ARBA" id="ARBA00022964"/>
    </source>
</evidence>
<dbReference type="GO" id="GO:0009712">
    <property type="term" value="P:catechol-containing compound metabolic process"/>
    <property type="evidence" value="ECO:0007669"/>
    <property type="project" value="InterPro"/>
</dbReference>
<feature type="domain" description="Catechol dioxygenase N-terminal" evidence="8">
    <location>
        <begin position="41"/>
        <end position="107"/>
    </location>
</feature>
<evidence type="ECO:0000256" key="3">
    <source>
        <dbReference type="ARBA" id="ARBA00022723"/>
    </source>
</evidence>
<dbReference type="CDD" id="cd03461">
    <property type="entry name" value="1_2-HQD"/>
    <property type="match status" value="1"/>
</dbReference>
<evidence type="ECO:0000256" key="1">
    <source>
        <dbReference type="ARBA" id="ARBA00001965"/>
    </source>
</evidence>
<dbReference type="EMBL" id="KN832885">
    <property type="protein sequence ID" value="KIM95877.1"/>
    <property type="molecule type" value="Genomic_DNA"/>
</dbReference>
<keyword evidence="4" id="KW-0223">Dioxygenase</keyword>
<dbReference type="InterPro" id="IPR007535">
    <property type="entry name" value="Catechol_dOase_N"/>
</dbReference>
<name>A0A0C3D1U4_OIDMZ</name>
<keyword evidence="5" id="KW-0560">Oxidoreductase</keyword>
<gene>
    <name evidence="9" type="ORF">OIDMADRAFT_170417</name>
</gene>
<keyword evidence="3" id="KW-0479">Metal-binding</keyword>
<evidence type="ECO:0000259" key="8">
    <source>
        <dbReference type="Pfam" id="PF04444"/>
    </source>
</evidence>
<proteinExistence type="inferred from homology"/>
<evidence type="ECO:0000256" key="2">
    <source>
        <dbReference type="ARBA" id="ARBA00007825"/>
    </source>
</evidence>
<dbReference type="STRING" id="913774.A0A0C3D1U4"/>
<sequence>MSIQTSVNAVENGVPVPKPQYDLNSIFTDSVINASGPKTHPRLRQLMASLIRHIHDFARENDLTVEEWMKGVEMINWAGQMSNDQRNEGQLLCDVIGLESLVDDITSKLLIGSNYEATKSAILGPFFRNDTPPTENDASIIKTMPSDGEVVYMHGIVRDAATGEPIEGVIIDIWQCSTNGLYEQQDPAQAAFNLRGHLTTDESGYYGLYCLRPVPYPVPDDGPAGRLLQLLDRHPYRPAHIHIMAGKPRYTSLTTQIFDKNSKYLTDDSVFAVKEDLVVDFRNLEGNPKATLELEYNIKISEMKP</sequence>
<dbReference type="InParanoid" id="A0A0C3D1U4"/>
<evidence type="ECO:0000259" key="7">
    <source>
        <dbReference type="Pfam" id="PF00775"/>
    </source>
</evidence>
<dbReference type="SUPFAM" id="SSF49482">
    <property type="entry name" value="Aromatic compound dioxygenase"/>
    <property type="match status" value="1"/>
</dbReference>
<dbReference type="InterPro" id="IPR050770">
    <property type="entry name" value="Intradiol_RC_Dioxygenase"/>
</dbReference>
<keyword evidence="6" id="KW-0408">Iron</keyword>
<dbReference type="InterPro" id="IPR015889">
    <property type="entry name" value="Intradiol_dOase_core"/>
</dbReference>
<dbReference type="Pfam" id="PF00775">
    <property type="entry name" value="Dioxygenase_C"/>
    <property type="match status" value="1"/>
</dbReference>
<dbReference type="AlphaFoldDB" id="A0A0C3D1U4"/>
<reference evidence="9 10" key="1">
    <citation type="submission" date="2014-04" db="EMBL/GenBank/DDBJ databases">
        <authorList>
            <consortium name="DOE Joint Genome Institute"/>
            <person name="Kuo A."/>
            <person name="Martino E."/>
            <person name="Perotto S."/>
            <person name="Kohler A."/>
            <person name="Nagy L.G."/>
            <person name="Floudas D."/>
            <person name="Copeland A."/>
            <person name="Barry K.W."/>
            <person name="Cichocki N."/>
            <person name="Veneault-Fourrey C."/>
            <person name="LaButti K."/>
            <person name="Lindquist E.A."/>
            <person name="Lipzen A."/>
            <person name="Lundell T."/>
            <person name="Morin E."/>
            <person name="Murat C."/>
            <person name="Sun H."/>
            <person name="Tunlid A."/>
            <person name="Henrissat B."/>
            <person name="Grigoriev I.V."/>
            <person name="Hibbett D.S."/>
            <person name="Martin F."/>
            <person name="Nordberg H.P."/>
            <person name="Cantor M.N."/>
            <person name="Hua S.X."/>
        </authorList>
    </citation>
    <scope>NUCLEOTIDE SEQUENCE [LARGE SCALE GENOMIC DNA]</scope>
    <source>
        <strain evidence="9 10">Zn</strain>
    </source>
</reference>
<protein>
    <recommendedName>
        <fullName evidence="11">Intradiol ring-cleavage dioxygenases domain-containing protein</fullName>
    </recommendedName>
</protein>
<comment type="similarity">
    <text evidence="2">Belongs to the intradiol ring-cleavage dioxygenase family.</text>
</comment>
<dbReference type="InterPro" id="IPR000627">
    <property type="entry name" value="Intradiol_dOase_C"/>
</dbReference>
<dbReference type="Gene3D" id="2.60.130.10">
    <property type="entry name" value="Aromatic compound dioxygenase"/>
    <property type="match status" value="1"/>
</dbReference>
<feature type="domain" description="Intradiol ring-cleavage dioxygenases" evidence="7">
    <location>
        <begin position="123"/>
        <end position="300"/>
    </location>
</feature>
<evidence type="ECO:0000256" key="5">
    <source>
        <dbReference type="ARBA" id="ARBA00023002"/>
    </source>
</evidence>